<dbReference type="InterPro" id="IPR027417">
    <property type="entry name" value="P-loop_NTPase"/>
</dbReference>
<dbReference type="InterPro" id="IPR038718">
    <property type="entry name" value="SNF2-like_sf"/>
</dbReference>
<sequence>MIINLSLEDLTRIFDFNYVARGIEYAKNGRVLSSEVHDKNHKINATVQGSGLNKYHCVVTYKEEARYISGTCGCPITYNCKHVVAVIIDHMEKQHISISPKNVAPQGDFPLDNWLRGLSQLKADKSHQKQYKDELHFVFDIKTDLQHGRHLNVSAIKTQRLKSGLWSKGSKLAIDSVVKTSYLSQSDMDLLRLIDAITDSQHTADYRLLGSSAEYVLQKIIATERSHWQALNNQPLQMGETLIAELDWLLLDELVEVRALSHPELILIPLESLMYFDDKKNLIGTLQTALSVDASYALATAPAIPAEQCKQVKKALKQIFPKSNIAVPTIEIRKVKEKIKPQPCLRVYSVKEDISLPFMMSADYEDYADLHFEYDGIDVSPHNTDKVLKRQVDGHIEQITRDFKLEQAWIDSIYKMGLELEDIMEQPSEFMRLYHVDYEHGWLDFSDKDVPTLRAEGWKVTIDPSFRFDVVNVDAWYADLQDNNGGDWFNLELGVKIEEEMISLLPVLVNFIQQQTRAKTLDTFLEQHDDEPFFMTLDDGRVIRVELGKVRHIIETLVELYDPNALDLEGKLRLSRYQANQLNTLGETNMQWAGSNAPLLFAEKLAGFKEISPVTVPKTLKASLRPYQQQGLDWLQFLREYKLSGILADEMGLGKTVQTIAHILKEKEAGRMLDPCLVVATTSLMVNWANEVKQFAPSLKVLVSQGDDRKQNFDDLANYDLVLTTYPLLPRDKEVLCAQHWHLVILDEAQHIKNPRSKVAVTARELTSNHRLCLTGTPMENHLGELWSQFHFLMPGLLGDEKQFRNLFRKPIELLADDARQQQLNKRIAPFMLRREKSLVAKELPEKTEIISSVELSGQQRQLYETIRVTMNEKVRQEIDKKGIARSQIIILDALLKLRQVC</sequence>
<evidence type="ECO:0000259" key="1">
    <source>
        <dbReference type="PROSITE" id="PS50966"/>
    </source>
</evidence>
<evidence type="ECO:0000259" key="2">
    <source>
        <dbReference type="PROSITE" id="PS51192"/>
    </source>
</evidence>
<dbReference type="GO" id="GO:0008270">
    <property type="term" value="F:zinc ion binding"/>
    <property type="evidence" value="ECO:0007669"/>
    <property type="project" value="InterPro"/>
</dbReference>
<gene>
    <name evidence="3" type="ORF">LCGC14_0700550</name>
</gene>
<feature type="domain" description="SWIM-type" evidence="1">
    <location>
        <begin position="57"/>
        <end position="91"/>
    </location>
</feature>
<dbReference type="GO" id="GO:0005524">
    <property type="term" value="F:ATP binding"/>
    <property type="evidence" value="ECO:0007669"/>
    <property type="project" value="InterPro"/>
</dbReference>
<evidence type="ECO:0008006" key="4">
    <source>
        <dbReference type="Google" id="ProtNLM"/>
    </source>
</evidence>
<name>A0A0F9QMJ5_9ZZZZ</name>
<accession>A0A0F9QMJ5</accession>
<dbReference type="PROSITE" id="PS51192">
    <property type="entry name" value="HELICASE_ATP_BIND_1"/>
    <property type="match status" value="1"/>
</dbReference>
<dbReference type="EMBL" id="LAZR01001495">
    <property type="protein sequence ID" value="KKN43689.1"/>
    <property type="molecule type" value="Genomic_DNA"/>
</dbReference>
<dbReference type="Pfam" id="PF00176">
    <property type="entry name" value="SNF2-rel_dom"/>
    <property type="match status" value="1"/>
</dbReference>
<feature type="non-terminal residue" evidence="3">
    <location>
        <position position="902"/>
    </location>
</feature>
<dbReference type="InterPro" id="IPR000330">
    <property type="entry name" value="SNF2_N"/>
</dbReference>
<proteinExistence type="predicted"/>
<protein>
    <recommendedName>
        <fullName evidence="4">SWIM-type domain-containing protein</fullName>
    </recommendedName>
</protein>
<dbReference type="InterPro" id="IPR014001">
    <property type="entry name" value="Helicase_ATP-bd"/>
</dbReference>
<dbReference type="PANTHER" id="PTHR10799">
    <property type="entry name" value="SNF2/RAD54 HELICASE FAMILY"/>
    <property type="match status" value="1"/>
</dbReference>
<dbReference type="SMART" id="SM00487">
    <property type="entry name" value="DEXDc"/>
    <property type="match status" value="1"/>
</dbReference>
<dbReference type="InterPro" id="IPR007527">
    <property type="entry name" value="Znf_SWIM"/>
</dbReference>
<comment type="caution">
    <text evidence="3">The sequence shown here is derived from an EMBL/GenBank/DDBJ whole genome shotgun (WGS) entry which is preliminary data.</text>
</comment>
<dbReference type="PROSITE" id="PS50966">
    <property type="entry name" value="ZF_SWIM"/>
    <property type="match status" value="1"/>
</dbReference>
<feature type="domain" description="Helicase ATP-binding" evidence="2">
    <location>
        <begin position="636"/>
        <end position="796"/>
    </location>
</feature>
<organism evidence="3">
    <name type="scientific">marine sediment metagenome</name>
    <dbReference type="NCBI Taxonomy" id="412755"/>
    <lineage>
        <taxon>unclassified sequences</taxon>
        <taxon>metagenomes</taxon>
        <taxon>ecological metagenomes</taxon>
    </lineage>
</organism>
<dbReference type="SUPFAM" id="SSF52540">
    <property type="entry name" value="P-loop containing nucleoside triphosphate hydrolases"/>
    <property type="match status" value="1"/>
</dbReference>
<dbReference type="AlphaFoldDB" id="A0A0F9QMJ5"/>
<evidence type="ECO:0000313" key="3">
    <source>
        <dbReference type="EMBL" id="KKN43689.1"/>
    </source>
</evidence>
<dbReference type="CDD" id="cd18012">
    <property type="entry name" value="DEXQc_arch_SWI2_SNF2"/>
    <property type="match status" value="1"/>
</dbReference>
<reference evidence="3" key="1">
    <citation type="journal article" date="2015" name="Nature">
        <title>Complex archaea that bridge the gap between prokaryotes and eukaryotes.</title>
        <authorList>
            <person name="Spang A."/>
            <person name="Saw J.H."/>
            <person name="Jorgensen S.L."/>
            <person name="Zaremba-Niedzwiedzka K."/>
            <person name="Martijn J."/>
            <person name="Lind A.E."/>
            <person name="van Eijk R."/>
            <person name="Schleper C."/>
            <person name="Guy L."/>
            <person name="Ettema T.J."/>
        </authorList>
    </citation>
    <scope>NUCLEOTIDE SEQUENCE</scope>
</reference>
<dbReference type="Gene3D" id="3.40.50.10810">
    <property type="entry name" value="Tandem AAA-ATPase domain"/>
    <property type="match status" value="1"/>
</dbReference>